<protein>
    <submittedName>
        <fullName evidence="10">Peptide MFS transporter</fullName>
    </submittedName>
</protein>
<dbReference type="PROSITE" id="PS01023">
    <property type="entry name" value="PTR2_2"/>
    <property type="match status" value="1"/>
</dbReference>
<evidence type="ECO:0000256" key="3">
    <source>
        <dbReference type="ARBA" id="ARBA00022475"/>
    </source>
</evidence>
<dbReference type="PROSITE" id="PS01022">
    <property type="entry name" value="PTR2_1"/>
    <property type="match status" value="1"/>
</dbReference>
<feature type="transmembrane region" description="Helical" evidence="9">
    <location>
        <begin position="359"/>
        <end position="380"/>
    </location>
</feature>
<dbReference type="Gene3D" id="1.20.1250.20">
    <property type="entry name" value="MFS general substrate transporter like domains"/>
    <property type="match status" value="2"/>
</dbReference>
<dbReference type="RefSeq" id="WP_212595890.1">
    <property type="nucleotide sequence ID" value="NZ_CP073587.1"/>
</dbReference>
<accession>A0ABX7YVT6</accession>
<evidence type="ECO:0000256" key="2">
    <source>
        <dbReference type="ARBA" id="ARBA00022448"/>
    </source>
</evidence>
<dbReference type="NCBIfam" id="TIGR00924">
    <property type="entry name" value="yjdL_sub1_fam"/>
    <property type="match status" value="2"/>
</dbReference>
<dbReference type="PANTHER" id="PTHR23517:SF15">
    <property type="entry name" value="PROTON-DEPENDENT OLIGOPEPTIDE FAMILY TRANSPORT PROTEIN"/>
    <property type="match status" value="1"/>
</dbReference>
<keyword evidence="11" id="KW-1185">Reference proteome</keyword>
<keyword evidence="5" id="KW-0571">Peptide transport</keyword>
<proteinExistence type="inferred from homology"/>
<evidence type="ECO:0000256" key="7">
    <source>
        <dbReference type="ARBA" id="ARBA00023136"/>
    </source>
</evidence>
<feature type="transmembrane region" description="Helical" evidence="9">
    <location>
        <begin position="431"/>
        <end position="451"/>
    </location>
</feature>
<evidence type="ECO:0000256" key="1">
    <source>
        <dbReference type="ARBA" id="ARBA00004651"/>
    </source>
</evidence>
<feature type="transmembrane region" description="Helical" evidence="9">
    <location>
        <begin position="251"/>
        <end position="277"/>
    </location>
</feature>
<dbReference type="InterPro" id="IPR005279">
    <property type="entry name" value="Dipep/tripep_permease"/>
</dbReference>
<dbReference type="Pfam" id="PF00854">
    <property type="entry name" value="PTR2"/>
    <property type="match status" value="2"/>
</dbReference>
<keyword evidence="7 9" id="KW-0472">Membrane</keyword>
<dbReference type="InterPro" id="IPR000109">
    <property type="entry name" value="POT_fam"/>
</dbReference>
<keyword evidence="4 8" id="KW-0812">Transmembrane</keyword>
<feature type="transmembrane region" description="Helical" evidence="9">
    <location>
        <begin position="92"/>
        <end position="114"/>
    </location>
</feature>
<dbReference type="InterPro" id="IPR050171">
    <property type="entry name" value="MFS_Transporters"/>
</dbReference>
<dbReference type="SUPFAM" id="SSF103473">
    <property type="entry name" value="MFS general substrate transporter"/>
    <property type="match status" value="1"/>
</dbReference>
<dbReference type="CDD" id="cd17346">
    <property type="entry name" value="MFS_DtpA_like"/>
    <property type="match status" value="1"/>
</dbReference>
<comment type="subcellular location">
    <subcellularLocation>
        <location evidence="1">Cell membrane</location>
        <topology evidence="1">Multi-pass membrane protein</topology>
    </subcellularLocation>
    <subcellularLocation>
        <location evidence="8">Membrane</location>
        <topology evidence="8">Multi-pass membrane protein</topology>
    </subcellularLocation>
</comment>
<dbReference type="InterPro" id="IPR018456">
    <property type="entry name" value="PTR2_symporter_CS"/>
</dbReference>
<evidence type="ECO:0000256" key="4">
    <source>
        <dbReference type="ARBA" id="ARBA00022692"/>
    </source>
</evidence>
<feature type="transmembrane region" description="Helical" evidence="9">
    <location>
        <begin position="392"/>
        <end position="411"/>
    </location>
</feature>
<feature type="transmembrane region" description="Helical" evidence="9">
    <location>
        <begin position="297"/>
        <end position="316"/>
    </location>
</feature>
<comment type="similarity">
    <text evidence="8">Belongs to the major facilitator superfamily. Proton-dependent oligopeptide transporter (POT/PTR) (TC 2.A.17) family.</text>
</comment>
<evidence type="ECO:0000313" key="10">
    <source>
        <dbReference type="EMBL" id="QUN06883.1"/>
    </source>
</evidence>
<keyword evidence="6 9" id="KW-1133">Transmembrane helix</keyword>
<feature type="transmembrane region" description="Helical" evidence="9">
    <location>
        <begin position="120"/>
        <end position="136"/>
    </location>
</feature>
<feature type="transmembrane region" description="Helical" evidence="9">
    <location>
        <begin position="328"/>
        <end position="347"/>
    </location>
</feature>
<feature type="transmembrane region" description="Helical" evidence="9">
    <location>
        <begin position="64"/>
        <end position="83"/>
    </location>
</feature>
<dbReference type="InterPro" id="IPR036259">
    <property type="entry name" value="MFS_trans_sf"/>
</dbReference>
<sequence length="492" mass="54410">MSPAATDKTFLGHPQGLYLLFTTELWERFSYYAMRAILVLYLVDKVRNEGGYGLGWDQDDALRLYAAFTGLFYLTPLFGGWLADNVLGQRQAIYLGGTLMALGQFSLGLPHHWISGYETVMFYLGLAGLVLGNGLFKPNISTMVGDLYPKGDHRRDGAFTIFYMGINLGAFLSAIVVGTVVRYFDGDYQAGFVCAGIGMLLSLLLQFLFAQKLLGDIGTLPSAKLERLKLGQQISAQKTPLTKVERDRIKVILIMGVFTAIFWAGFEQAGGLFNLFALNFTDRMISDWEVPTEWFQSLNSLFIFILAPIVASVWIRCGEREPNSPVKFAMALGFLAIGFLFMIAAVLQVDESTSAKASMLWLVAAYFFHTLGELSLSPIGLSMVTKLAPLRLISLMMGSWFVFTFIGNYTAGMVGSLIGNSDDQNMQLNNVLAIFAGIAIAAVIAGIILYFMADKLVDWMHGAETNLHTRREEEVLEQELAVTATHEVINKH</sequence>
<reference evidence="10 11" key="1">
    <citation type="submission" date="2021-04" db="EMBL/GenBank/DDBJ databases">
        <title>Novel species identification of genus Shewanella.</title>
        <authorList>
            <person name="Liu G."/>
        </authorList>
    </citation>
    <scope>NUCLEOTIDE SEQUENCE [LARGE SCALE GENOMIC DNA]</scope>
    <source>
        <strain evidence="10 11">FJAT-54481</strain>
    </source>
</reference>
<evidence type="ECO:0000256" key="8">
    <source>
        <dbReference type="RuleBase" id="RU003755"/>
    </source>
</evidence>
<feature type="transmembrane region" description="Helical" evidence="9">
    <location>
        <begin position="190"/>
        <end position="210"/>
    </location>
</feature>
<evidence type="ECO:0000313" key="11">
    <source>
        <dbReference type="Proteomes" id="UP000679575"/>
    </source>
</evidence>
<evidence type="ECO:0000256" key="5">
    <source>
        <dbReference type="ARBA" id="ARBA00022856"/>
    </source>
</evidence>
<keyword evidence="3" id="KW-1003">Cell membrane</keyword>
<dbReference type="Proteomes" id="UP000679575">
    <property type="component" value="Chromosome"/>
</dbReference>
<keyword evidence="2 8" id="KW-0813">Transport</keyword>
<dbReference type="PANTHER" id="PTHR23517">
    <property type="entry name" value="RESISTANCE PROTEIN MDTM, PUTATIVE-RELATED-RELATED"/>
    <property type="match status" value="1"/>
</dbReference>
<organism evidence="10 11">
    <name type="scientific">Shewanella yunxiaonensis</name>
    <dbReference type="NCBI Taxonomy" id="2829809"/>
    <lineage>
        <taxon>Bacteria</taxon>
        <taxon>Pseudomonadati</taxon>
        <taxon>Pseudomonadota</taxon>
        <taxon>Gammaproteobacteria</taxon>
        <taxon>Alteromonadales</taxon>
        <taxon>Shewanellaceae</taxon>
        <taxon>Shewanella</taxon>
    </lineage>
</organism>
<dbReference type="EMBL" id="CP073587">
    <property type="protein sequence ID" value="QUN06883.1"/>
    <property type="molecule type" value="Genomic_DNA"/>
</dbReference>
<keyword evidence="5" id="KW-0653">Protein transport</keyword>
<evidence type="ECO:0000256" key="6">
    <source>
        <dbReference type="ARBA" id="ARBA00022989"/>
    </source>
</evidence>
<evidence type="ECO:0000256" key="9">
    <source>
        <dbReference type="SAM" id="Phobius"/>
    </source>
</evidence>
<name>A0ABX7YVT6_9GAMM</name>
<feature type="transmembrane region" description="Helical" evidence="9">
    <location>
        <begin position="157"/>
        <end position="184"/>
    </location>
</feature>
<gene>
    <name evidence="10" type="ORF">KDN34_05395</name>
</gene>